<name>A0A4S3M3Z8_9FLAO</name>
<keyword evidence="1" id="KW-0732">Signal</keyword>
<reference evidence="2 3" key="1">
    <citation type="submission" date="2019-04" db="EMBL/GenBank/DDBJ databases">
        <title>Draft genome sequence of Robertkochia marina CC-AMO-30D.</title>
        <authorList>
            <person name="Hameed A."/>
            <person name="Lin S.-Y."/>
            <person name="Shahina M."/>
            <person name="Lai W.-A."/>
            <person name="Young C.-C."/>
        </authorList>
    </citation>
    <scope>NUCLEOTIDE SEQUENCE [LARGE SCALE GENOMIC DNA]</scope>
    <source>
        <strain evidence="2 3">CC-AMO-30D</strain>
    </source>
</reference>
<feature type="chain" id="PRO_5020527118" evidence="1">
    <location>
        <begin position="20"/>
        <end position="271"/>
    </location>
</feature>
<dbReference type="RefSeq" id="WP_136335403.1">
    <property type="nucleotide sequence ID" value="NZ_QXMP01000002.1"/>
</dbReference>
<evidence type="ECO:0000313" key="2">
    <source>
        <dbReference type="EMBL" id="THD69912.1"/>
    </source>
</evidence>
<dbReference type="Proteomes" id="UP000305939">
    <property type="component" value="Unassembled WGS sequence"/>
</dbReference>
<sequence length="271" mass="30750">MKHLFLVLFALIVTTVTSAQSTSLNDFQYVIVPRKYEFQRQENQHRLNTLTKFLLEKEGFEVYFEGQQPEFLANDLCKALKADLLDESGMLTTRVVFVLRDCRGNAVVTTGEGRSKIKEFEPSFHEAFKMAFKDIEKLNYQYQPSTEELNAESTAAVDTVSAEGEGMDVPYNAENIEETEIAVDNTTTRAAEVIADNTAQPEVLYAQPLENGFQLVDMSPAVRFKVRKTGKENTFAIVGKDGLLYKSDNGTWIAEYYENDTLVKETFHVKF</sequence>
<gene>
    <name evidence="2" type="ORF">E7Z59_06190</name>
</gene>
<accession>A0A4S3M3Z8</accession>
<dbReference type="AlphaFoldDB" id="A0A4S3M3Z8"/>
<keyword evidence="3" id="KW-1185">Reference proteome</keyword>
<comment type="caution">
    <text evidence="2">The sequence shown here is derived from an EMBL/GenBank/DDBJ whole genome shotgun (WGS) entry which is preliminary data.</text>
</comment>
<dbReference type="EMBL" id="SSMC01000001">
    <property type="protein sequence ID" value="THD69912.1"/>
    <property type="molecule type" value="Genomic_DNA"/>
</dbReference>
<feature type="signal peptide" evidence="1">
    <location>
        <begin position="1"/>
        <end position="19"/>
    </location>
</feature>
<proteinExistence type="predicted"/>
<protein>
    <submittedName>
        <fullName evidence="2">Uncharacterized protein</fullName>
    </submittedName>
</protein>
<organism evidence="2 3">
    <name type="scientific">Robertkochia marina</name>
    <dbReference type="NCBI Taxonomy" id="1227945"/>
    <lineage>
        <taxon>Bacteria</taxon>
        <taxon>Pseudomonadati</taxon>
        <taxon>Bacteroidota</taxon>
        <taxon>Flavobacteriia</taxon>
        <taxon>Flavobacteriales</taxon>
        <taxon>Flavobacteriaceae</taxon>
        <taxon>Robertkochia</taxon>
    </lineage>
</organism>
<evidence type="ECO:0000313" key="3">
    <source>
        <dbReference type="Proteomes" id="UP000305939"/>
    </source>
</evidence>
<dbReference type="OrthoDB" id="1274006at2"/>
<evidence type="ECO:0000256" key="1">
    <source>
        <dbReference type="SAM" id="SignalP"/>
    </source>
</evidence>